<accession>A0ABV6KKC4</accession>
<dbReference type="InterPro" id="IPR019074">
    <property type="entry name" value="YabQ"/>
</dbReference>
<dbReference type="Proteomes" id="UP001589738">
    <property type="component" value="Unassembled WGS sequence"/>
</dbReference>
<feature type="transmembrane region" description="Helical" evidence="1">
    <location>
        <begin position="149"/>
        <end position="172"/>
    </location>
</feature>
<feature type="transmembrane region" description="Helical" evidence="1">
    <location>
        <begin position="121"/>
        <end position="143"/>
    </location>
</feature>
<evidence type="ECO:0000256" key="1">
    <source>
        <dbReference type="SAM" id="Phobius"/>
    </source>
</evidence>
<reference evidence="2 3" key="1">
    <citation type="submission" date="2024-09" db="EMBL/GenBank/DDBJ databases">
        <authorList>
            <person name="Sun Q."/>
            <person name="Mori K."/>
        </authorList>
    </citation>
    <scope>NUCLEOTIDE SEQUENCE [LARGE SCALE GENOMIC DNA]</scope>
    <source>
        <strain evidence="2 3">CGMCC 1.9126</strain>
    </source>
</reference>
<feature type="transmembrane region" description="Helical" evidence="1">
    <location>
        <begin position="46"/>
        <end position="63"/>
    </location>
</feature>
<keyword evidence="3" id="KW-1185">Reference proteome</keyword>
<evidence type="ECO:0000313" key="2">
    <source>
        <dbReference type="EMBL" id="MFC0473767.1"/>
    </source>
</evidence>
<feature type="transmembrane region" description="Helical" evidence="1">
    <location>
        <begin position="92"/>
        <end position="109"/>
    </location>
</feature>
<dbReference type="Pfam" id="PF09578">
    <property type="entry name" value="Spore_YabQ"/>
    <property type="match status" value="1"/>
</dbReference>
<keyword evidence="1" id="KW-0812">Transmembrane</keyword>
<dbReference type="EMBL" id="JBHLUU010000001">
    <property type="protein sequence ID" value="MFC0473767.1"/>
    <property type="molecule type" value="Genomic_DNA"/>
</dbReference>
<name>A0ABV6KKC4_9BACI</name>
<feature type="transmembrane region" description="Helical" evidence="1">
    <location>
        <begin position="70"/>
        <end position="86"/>
    </location>
</feature>
<proteinExistence type="predicted"/>
<protein>
    <submittedName>
        <fullName evidence="2">Spore cortex biosynthesis protein YabQ</fullName>
    </submittedName>
</protein>
<keyword evidence="1" id="KW-1133">Transmembrane helix</keyword>
<sequence length="210" mass="24843">MTLTTQFLTMISMAAMGSYLGAAIDTYNRFLFRSKRKSWLVFLNDIFFWVLQGLIFFYVLFVINQGELRFYIFLAILCGFAAYQSLLKRGYARVLEIIITMIISIYRYAVKIFLMLIYRPIVSLLLGCVSLITIIGKGLFVLVKWTIQFIWMIIKLLFTPVKWLLILFWNLLPKHIKKTVEKLYNKLAGYYQVIKNTIINVLSRWRKNKE</sequence>
<evidence type="ECO:0000313" key="3">
    <source>
        <dbReference type="Proteomes" id="UP001589738"/>
    </source>
</evidence>
<keyword evidence="1" id="KW-0472">Membrane</keyword>
<organism evidence="2 3">
    <name type="scientific">Robertmurraya beringensis</name>
    <dbReference type="NCBI Taxonomy" id="641660"/>
    <lineage>
        <taxon>Bacteria</taxon>
        <taxon>Bacillati</taxon>
        <taxon>Bacillota</taxon>
        <taxon>Bacilli</taxon>
        <taxon>Bacillales</taxon>
        <taxon>Bacillaceae</taxon>
        <taxon>Robertmurraya</taxon>
    </lineage>
</organism>
<dbReference type="NCBIfam" id="TIGR02893">
    <property type="entry name" value="spore_yabQ"/>
    <property type="match status" value="1"/>
</dbReference>
<gene>
    <name evidence="2" type="primary">yabQ</name>
    <name evidence="2" type="ORF">ACFFHF_00180</name>
</gene>
<comment type="caution">
    <text evidence="2">The sequence shown here is derived from an EMBL/GenBank/DDBJ whole genome shotgun (WGS) entry which is preliminary data.</text>
</comment>
<dbReference type="RefSeq" id="WP_160548430.1">
    <property type="nucleotide sequence ID" value="NZ_JBHLUU010000001.1"/>
</dbReference>